<proteinExistence type="predicted"/>
<dbReference type="EMBL" id="JASSZA010000001">
    <property type="protein sequence ID" value="KAK2121333.1"/>
    <property type="molecule type" value="Genomic_DNA"/>
</dbReference>
<name>A0ABQ9WI51_SAGOE</name>
<feature type="region of interest" description="Disordered" evidence="1">
    <location>
        <begin position="41"/>
        <end position="74"/>
    </location>
</feature>
<organism evidence="2 3">
    <name type="scientific">Saguinus oedipus</name>
    <name type="common">Cotton-top tamarin</name>
    <name type="synonym">Oedipomidas oedipus</name>
    <dbReference type="NCBI Taxonomy" id="9490"/>
    <lineage>
        <taxon>Eukaryota</taxon>
        <taxon>Metazoa</taxon>
        <taxon>Chordata</taxon>
        <taxon>Craniata</taxon>
        <taxon>Vertebrata</taxon>
        <taxon>Euteleostomi</taxon>
        <taxon>Mammalia</taxon>
        <taxon>Eutheria</taxon>
        <taxon>Euarchontoglires</taxon>
        <taxon>Primates</taxon>
        <taxon>Haplorrhini</taxon>
        <taxon>Platyrrhini</taxon>
        <taxon>Cebidae</taxon>
        <taxon>Callitrichinae</taxon>
        <taxon>Saguinus</taxon>
    </lineage>
</organism>
<dbReference type="Proteomes" id="UP001266305">
    <property type="component" value="Unassembled WGS sequence"/>
</dbReference>
<evidence type="ECO:0000256" key="1">
    <source>
        <dbReference type="SAM" id="MobiDB-lite"/>
    </source>
</evidence>
<keyword evidence="3" id="KW-1185">Reference proteome</keyword>
<accession>A0ABQ9WI51</accession>
<gene>
    <name evidence="2" type="ORF">P7K49_002719</name>
</gene>
<evidence type="ECO:0000313" key="2">
    <source>
        <dbReference type="EMBL" id="KAK2121333.1"/>
    </source>
</evidence>
<evidence type="ECO:0000313" key="3">
    <source>
        <dbReference type="Proteomes" id="UP001266305"/>
    </source>
</evidence>
<comment type="caution">
    <text evidence="2">The sequence shown here is derived from an EMBL/GenBank/DDBJ whole genome shotgun (WGS) entry which is preliminary data.</text>
</comment>
<protein>
    <submittedName>
        <fullName evidence="2">Uncharacterized protein</fullName>
    </submittedName>
</protein>
<sequence length="151" mass="16683">METVLSQIGVQLPHVTSSPFLVLWAQGAAQDEMRGLWSDQGLRPGEEHATGLGEPQSLSSLPFTHFPNKKARAHREARQATGHRCRGPHSPGWALMWRGTTDMWDTHTGHWLGKHAPHTVPPEPELPGWLCGHPARLPTHNSSSSACCQRK</sequence>
<reference evidence="2 3" key="1">
    <citation type="submission" date="2023-05" db="EMBL/GenBank/DDBJ databases">
        <title>B98-5 Cell Line De Novo Hybrid Assembly: An Optical Mapping Approach.</title>
        <authorList>
            <person name="Kananen K."/>
            <person name="Auerbach J.A."/>
            <person name="Kautto E."/>
            <person name="Blachly J.S."/>
        </authorList>
    </citation>
    <scope>NUCLEOTIDE SEQUENCE [LARGE SCALE GENOMIC DNA]</scope>
    <source>
        <strain evidence="2">B95-8</strain>
        <tissue evidence="2">Cell line</tissue>
    </source>
</reference>